<accession>A0AAX1UL60</accession>
<evidence type="ECO:0000313" key="1">
    <source>
        <dbReference type="EMBL" id="RHZ95421.1"/>
    </source>
</evidence>
<reference evidence="1 2" key="1">
    <citation type="submission" date="2018-08" db="EMBL/GenBank/DDBJ databases">
        <title>Draft genome sequence of Rhodobacter sphaeroides FY.</title>
        <authorList>
            <person name="Rayyan A."/>
            <person name="Meyer T.E."/>
            <person name="Kyndt J.A."/>
        </authorList>
    </citation>
    <scope>NUCLEOTIDE SEQUENCE [LARGE SCALE GENOMIC DNA]</scope>
    <source>
        <strain evidence="1 2">FY</strain>
    </source>
</reference>
<gene>
    <name evidence="1" type="primary">tssG</name>
    <name evidence="1" type="ORF">D1114_09495</name>
</gene>
<organism evidence="1 2">
    <name type="scientific">Cereibacter sphaeroides</name>
    <name type="common">Rhodobacter sphaeroides</name>
    <dbReference type="NCBI Taxonomy" id="1063"/>
    <lineage>
        <taxon>Bacteria</taxon>
        <taxon>Pseudomonadati</taxon>
        <taxon>Pseudomonadota</taxon>
        <taxon>Alphaproteobacteria</taxon>
        <taxon>Rhodobacterales</taxon>
        <taxon>Paracoccaceae</taxon>
        <taxon>Cereibacter</taxon>
    </lineage>
</organism>
<protein>
    <submittedName>
        <fullName evidence="1">Type VI secretion system baseplate subunit TssG</fullName>
    </submittedName>
</protein>
<comment type="caution">
    <text evidence="1">The sequence shown here is derived from an EMBL/GenBank/DDBJ whole genome shotgun (WGS) entry which is preliminary data.</text>
</comment>
<dbReference type="Pfam" id="PF06996">
    <property type="entry name" value="T6SS_TssG"/>
    <property type="match status" value="1"/>
</dbReference>
<dbReference type="PANTHER" id="PTHR35564">
    <property type="match status" value="1"/>
</dbReference>
<dbReference type="InterPro" id="IPR010732">
    <property type="entry name" value="T6SS_TssG-like"/>
</dbReference>
<dbReference type="RefSeq" id="WP_118999989.1">
    <property type="nucleotide sequence ID" value="NZ_QWGP01000008.1"/>
</dbReference>
<dbReference type="EMBL" id="QWGP01000008">
    <property type="protein sequence ID" value="RHZ95421.1"/>
    <property type="molecule type" value="Genomic_DNA"/>
</dbReference>
<proteinExistence type="predicted"/>
<dbReference type="AlphaFoldDB" id="A0AAX1UL60"/>
<evidence type="ECO:0000313" key="2">
    <source>
        <dbReference type="Proteomes" id="UP000266305"/>
    </source>
</evidence>
<name>A0AAX1UL60_CERSP</name>
<sequence length="332" mass="36294">MADDPRHPPPDLSPATGFFELLRRLEAPELRFGRTGPEPARLGQRVRLSMAARDVAALHPGAPPFVEVEVLGLLGPEGPMPLHLTRWLMQRLSDRWFEGADGGTADTTALDFLNMIQHRLLALYWRAWADQRPEVQAAFGTGRLGAMIDALAGLGLPGPRPARLDGVKRRHATSLASGIQSPARLTDPVACHLGAPTTLREFLPHWMPIPLPLQSRLGRQHARLGRGAVAGARSFQRQTRAELRVGPVDLPLYLRLIEDPALAADLRHLVGVAAPREVTVGLRPLLRRAAIPAPRLGSVRLGRTLWLAGGRHRDAEDWRRPSLLPAEGEAGC</sequence>
<dbReference type="PANTHER" id="PTHR35564:SF4">
    <property type="entry name" value="CYTOPLASMIC PROTEIN"/>
    <property type="match status" value="1"/>
</dbReference>
<dbReference type="NCBIfam" id="TIGR03347">
    <property type="entry name" value="VI_chp_1"/>
    <property type="match status" value="1"/>
</dbReference>
<dbReference type="Proteomes" id="UP000266305">
    <property type="component" value="Unassembled WGS sequence"/>
</dbReference>